<feature type="region of interest" description="Disordered" evidence="1">
    <location>
        <begin position="1"/>
        <end position="24"/>
    </location>
</feature>
<evidence type="ECO:0000256" key="1">
    <source>
        <dbReference type="SAM" id="MobiDB-lite"/>
    </source>
</evidence>
<reference evidence="2" key="1">
    <citation type="submission" date="2014-09" db="EMBL/GenBank/DDBJ databases">
        <authorList>
            <person name="Magalhaes I.L.F."/>
            <person name="Oliveira U."/>
            <person name="Santos F.R."/>
            <person name="Vidigal T.H.D.A."/>
            <person name="Brescovit A.D."/>
            <person name="Santos A.J."/>
        </authorList>
    </citation>
    <scope>NUCLEOTIDE SEQUENCE</scope>
    <source>
        <tissue evidence="2">Shoot tissue taken approximately 20 cm above the soil surface</tissue>
    </source>
</reference>
<evidence type="ECO:0000313" key="2">
    <source>
        <dbReference type="EMBL" id="JAE28451.1"/>
    </source>
</evidence>
<protein>
    <submittedName>
        <fullName evidence="2">Uncharacterized protein</fullName>
    </submittedName>
</protein>
<reference evidence="2" key="2">
    <citation type="journal article" date="2015" name="Data Brief">
        <title>Shoot transcriptome of the giant reed, Arundo donax.</title>
        <authorList>
            <person name="Barrero R.A."/>
            <person name="Guerrero F.D."/>
            <person name="Moolhuijzen P."/>
            <person name="Goolsby J.A."/>
            <person name="Tidwell J."/>
            <person name="Bellgard S.E."/>
            <person name="Bellgard M.I."/>
        </authorList>
    </citation>
    <scope>NUCLEOTIDE SEQUENCE</scope>
    <source>
        <tissue evidence="2">Shoot tissue taken approximately 20 cm above the soil surface</tissue>
    </source>
</reference>
<proteinExistence type="predicted"/>
<name>A0A0A9H0U6_ARUDO</name>
<sequence>MGKLNHAPACNGHKLSPGIHHLGK</sequence>
<organism evidence="2">
    <name type="scientific">Arundo donax</name>
    <name type="common">Giant reed</name>
    <name type="synonym">Donax arundinaceus</name>
    <dbReference type="NCBI Taxonomy" id="35708"/>
    <lineage>
        <taxon>Eukaryota</taxon>
        <taxon>Viridiplantae</taxon>
        <taxon>Streptophyta</taxon>
        <taxon>Embryophyta</taxon>
        <taxon>Tracheophyta</taxon>
        <taxon>Spermatophyta</taxon>
        <taxon>Magnoliopsida</taxon>
        <taxon>Liliopsida</taxon>
        <taxon>Poales</taxon>
        <taxon>Poaceae</taxon>
        <taxon>PACMAD clade</taxon>
        <taxon>Arundinoideae</taxon>
        <taxon>Arundineae</taxon>
        <taxon>Arundo</taxon>
    </lineage>
</organism>
<accession>A0A0A9H0U6</accession>
<dbReference type="AlphaFoldDB" id="A0A0A9H0U6"/>
<dbReference type="EMBL" id="GBRH01169445">
    <property type="protein sequence ID" value="JAE28451.1"/>
    <property type="molecule type" value="Transcribed_RNA"/>
</dbReference>